<keyword evidence="3" id="KW-0804">Transcription</keyword>
<dbReference type="PROSITE" id="PS00041">
    <property type="entry name" value="HTH_ARAC_FAMILY_1"/>
    <property type="match status" value="1"/>
</dbReference>
<sequence length="333" mass="36543">MANVANTASSLDLLRCFEDGAVGGCGVDVRQSGGRCVVRMAGDAGEGVMRFFEVLPGVRLSFNDFHMEECESGFAVSDEVLCVDYCFEGRMEQLLSDGTCSYVAAGDLKVDDRTRHVGRFVMPLAHYHGITVSFEVKRAQRSIERALGGFPVDLRALRRRFCASGDPAIMRGVPGAERIFSDLCAAPSEVRAACFKLKVLELLLLLETTDASPALNERRPYFHRSQVEKVKAARDSMVADLSAGFSARETAERVGLPLTAFKACFKGVYGMPPFAYLRARRMERAAQLLRDTGLRVADIGLMVGYDSPSKFTAAFKDVIGQTPTAYRRQGRFS</sequence>
<dbReference type="GO" id="GO:0043565">
    <property type="term" value="F:sequence-specific DNA binding"/>
    <property type="evidence" value="ECO:0007669"/>
    <property type="project" value="InterPro"/>
</dbReference>
<evidence type="ECO:0000256" key="1">
    <source>
        <dbReference type="ARBA" id="ARBA00023015"/>
    </source>
</evidence>
<dbReference type="GO" id="GO:0003700">
    <property type="term" value="F:DNA-binding transcription factor activity"/>
    <property type="evidence" value="ECO:0007669"/>
    <property type="project" value="InterPro"/>
</dbReference>
<feature type="domain" description="HTH araC/xylS-type" evidence="4">
    <location>
        <begin position="231"/>
        <end position="329"/>
    </location>
</feature>
<evidence type="ECO:0000259" key="4">
    <source>
        <dbReference type="PROSITE" id="PS01124"/>
    </source>
</evidence>
<dbReference type="Gene3D" id="1.10.10.60">
    <property type="entry name" value="Homeodomain-like"/>
    <property type="match status" value="2"/>
</dbReference>
<dbReference type="EMBL" id="DYZL01000126">
    <property type="protein sequence ID" value="HJH43380.1"/>
    <property type="molecule type" value="Genomic_DNA"/>
</dbReference>
<keyword evidence="7" id="KW-1185">Reference proteome</keyword>
<reference evidence="5" key="2">
    <citation type="journal article" date="2021" name="PeerJ">
        <title>Extensive microbial diversity within the chicken gut microbiome revealed by metagenomics and culture.</title>
        <authorList>
            <person name="Gilroy R."/>
            <person name="Ravi A."/>
            <person name="Getino M."/>
            <person name="Pursley I."/>
            <person name="Horton D.L."/>
            <person name="Alikhan N.F."/>
            <person name="Baker D."/>
            <person name="Gharbi K."/>
            <person name="Hall N."/>
            <person name="Watson M."/>
            <person name="Adriaenssens E.M."/>
            <person name="Foster-Nyarko E."/>
            <person name="Jarju S."/>
            <person name="Secka A."/>
            <person name="Antonio M."/>
            <person name="Oren A."/>
            <person name="Chaudhuri R.R."/>
            <person name="La Ragione R."/>
            <person name="Hildebrand F."/>
            <person name="Pallen M.J."/>
        </authorList>
    </citation>
    <scope>NUCLEOTIDE SEQUENCE</scope>
    <source>
        <strain evidence="5">USAMLcec12-2067</strain>
    </source>
</reference>
<dbReference type="InterPro" id="IPR018060">
    <property type="entry name" value="HTH_AraC"/>
</dbReference>
<dbReference type="InterPro" id="IPR009057">
    <property type="entry name" value="Homeodomain-like_sf"/>
</dbReference>
<dbReference type="Proteomes" id="UP000236488">
    <property type="component" value="Unassembled WGS sequence"/>
</dbReference>
<dbReference type="InterPro" id="IPR018062">
    <property type="entry name" value="HTH_AraC-typ_CS"/>
</dbReference>
<protein>
    <submittedName>
        <fullName evidence="6">AraC family transcriptional regulator</fullName>
    </submittedName>
</protein>
<dbReference type="PROSITE" id="PS01124">
    <property type="entry name" value="HTH_ARAC_FAMILY_2"/>
    <property type="match status" value="1"/>
</dbReference>
<dbReference type="PRINTS" id="PR00032">
    <property type="entry name" value="HTHARAC"/>
</dbReference>
<organism evidence="6 7">
    <name type="scientific">Rubneribacter badeniensis</name>
    <dbReference type="NCBI Taxonomy" id="2070688"/>
    <lineage>
        <taxon>Bacteria</taxon>
        <taxon>Bacillati</taxon>
        <taxon>Actinomycetota</taxon>
        <taxon>Coriobacteriia</taxon>
        <taxon>Eggerthellales</taxon>
        <taxon>Eggerthellaceae</taxon>
        <taxon>Rubneribacter</taxon>
    </lineage>
</organism>
<dbReference type="EMBL" id="PPEL01000022">
    <property type="protein sequence ID" value="PNV65628.1"/>
    <property type="molecule type" value="Genomic_DNA"/>
</dbReference>
<evidence type="ECO:0000256" key="2">
    <source>
        <dbReference type="ARBA" id="ARBA00023125"/>
    </source>
</evidence>
<dbReference type="PANTHER" id="PTHR47893">
    <property type="entry name" value="REGULATORY PROTEIN PCHR"/>
    <property type="match status" value="1"/>
</dbReference>
<proteinExistence type="predicted"/>
<accession>A0A2K2U5Y5</accession>
<dbReference type="SMART" id="SM00342">
    <property type="entry name" value="HTH_ARAC"/>
    <property type="match status" value="1"/>
</dbReference>
<dbReference type="SUPFAM" id="SSF46689">
    <property type="entry name" value="Homeodomain-like"/>
    <property type="match status" value="2"/>
</dbReference>
<reference evidence="6 7" key="1">
    <citation type="journal article" date="2018" name="Int. J. Syst. Evol. Microbiol.">
        <title>Rubneribacter badeniensis gen. nov., sp. nov. and Enteroscipio rubneri gen. nov., sp. nov., new members of the Eggerthellaceae isolated from human faeces.</title>
        <authorList>
            <person name="Danylec N."/>
            <person name="Gobl A."/>
            <person name="Stoll D.A."/>
            <person name="Hetzer B."/>
            <person name="Kulling S.E."/>
            <person name="Huch M."/>
        </authorList>
    </citation>
    <scope>NUCLEOTIDE SEQUENCE [LARGE SCALE GENOMIC DNA]</scope>
    <source>
        <strain evidence="6 7">ResAG-85</strain>
    </source>
</reference>
<dbReference type="AlphaFoldDB" id="A0A2K2U5Y5"/>
<dbReference type="InterPro" id="IPR053142">
    <property type="entry name" value="PchR_regulatory_protein"/>
</dbReference>
<evidence type="ECO:0000256" key="3">
    <source>
        <dbReference type="ARBA" id="ARBA00023163"/>
    </source>
</evidence>
<evidence type="ECO:0000313" key="6">
    <source>
        <dbReference type="EMBL" id="PNV65628.1"/>
    </source>
</evidence>
<dbReference type="RefSeq" id="WP_087197618.1">
    <property type="nucleotide sequence ID" value="NZ_PPEL01000022.1"/>
</dbReference>
<reference evidence="5" key="3">
    <citation type="submission" date="2021-09" db="EMBL/GenBank/DDBJ databases">
        <authorList>
            <person name="Gilroy R."/>
        </authorList>
    </citation>
    <scope>NUCLEOTIDE SEQUENCE</scope>
    <source>
        <strain evidence="5">USAMLcec12-2067</strain>
    </source>
</reference>
<evidence type="ECO:0000313" key="7">
    <source>
        <dbReference type="Proteomes" id="UP000236488"/>
    </source>
</evidence>
<gene>
    <name evidence="6" type="ORF">C2L80_05500</name>
    <name evidence="5" type="ORF">K8V16_06240</name>
</gene>
<dbReference type="PANTHER" id="PTHR47893:SF1">
    <property type="entry name" value="REGULATORY PROTEIN PCHR"/>
    <property type="match status" value="1"/>
</dbReference>
<evidence type="ECO:0000313" key="5">
    <source>
        <dbReference type="EMBL" id="HJH43380.1"/>
    </source>
</evidence>
<name>A0A2K2U5Y5_9ACTN</name>
<keyword evidence="2" id="KW-0238">DNA-binding</keyword>
<comment type="caution">
    <text evidence="6">The sequence shown here is derived from an EMBL/GenBank/DDBJ whole genome shotgun (WGS) entry which is preliminary data.</text>
</comment>
<dbReference type="Pfam" id="PF12833">
    <property type="entry name" value="HTH_18"/>
    <property type="match status" value="1"/>
</dbReference>
<dbReference type="InterPro" id="IPR020449">
    <property type="entry name" value="Tscrpt_reg_AraC-type_HTH"/>
</dbReference>
<keyword evidence="1" id="KW-0805">Transcription regulation</keyword>
<dbReference type="Proteomes" id="UP000789325">
    <property type="component" value="Unassembled WGS sequence"/>
</dbReference>